<feature type="compositionally biased region" description="Basic residues" evidence="1">
    <location>
        <begin position="93"/>
        <end position="109"/>
    </location>
</feature>
<name>A0ABP9LB16_9GAMM</name>
<dbReference type="Proteomes" id="UP001501083">
    <property type="component" value="Unassembled WGS sequence"/>
</dbReference>
<evidence type="ECO:0000256" key="1">
    <source>
        <dbReference type="SAM" id="MobiDB-lite"/>
    </source>
</evidence>
<protein>
    <submittedName>
        <fullName evidence="2">Uncharacterized protein</fullName>
    </submittedName>
</protein>
<keyword evidence="3" id="KW-1185">Reference proteome</keyword>
<feature type="region of interest" description="Disordered" evidence="1">
    <location>
        <begin position="92"/>
        <end position="124"/>
    </location>
</feature>
<sequence length="124" mass="13299">MPAAKSKTRAHETTLRHVWLASLGLLAIGQREAFAARGRLVARAVDLEGRARAFAGSAGAQLRGQVEPTVVRFSADIEARLAPVLDKLGLASQRKRPVRKASKAAKRARPAQGRATSARRARKG</sequence>
<organism evidence="2 3">
    <name type="scientific">Lysobacter panacisoli</name>
    <dbReference type="NCBI Taxonomy" id="1255263"/>
    <lineage>
        <taxon>Bacteria</taxon>
        <taxon>Pseudomonadati</taxon>
        <taxon>Pseudomonadota</taxon>
        <taxon>Gammaproteobacteria</taxon>
        <taxon>Lysobacterales</taxon>
        <taxon>Lysobacteraceae</taxon>
        <taxon>Lysobacter</taxon>
    </lineage>
</organism>
<gene>
    <name evidence="2" type="ORF">GCM10025759_17650</name>
</gene>
<evidence type="ECO:0000313" key="3">
    <source>
        <dbReference type="Proteomes" id="UP001501083"/>
    </source>
</evidence>
<evidence type="ECO:0000313" key="2">
    <source>
        <dbReference type="EMBL" id="GAA5074819.1"/>
    </source>
</evidence>
<proteinExistence type="predicted"/>
<dbReference type="RefSeq" id="WP_158986018.1">
    <property type="nucleotide sequence ID" value="NZ_BAABKY010000002.1"/>
</dbReference>
<accession>A0ABP9LB16</accession>
<dbReference type="EMBL" id="BAABKY010000002">
    <property type="protein sequence ID" value="GAA5074819.1"/>
    <property type="molecule type" value="Genomic_DNA"/>
</dbReference>
<reference evidence="3" key="1">
    <citation type="journal article" date="2019" name="Int. J. Syst. Evol. Microbiol.">
        <title>The Global Catalogue of Microorganisms (GCM) 10K type strain sequencing project: providing services to taxonomists for standard genome sequencing and annotation.</title>
        <authorList>
            <consortium name="The Broad Institute Genomics Platform"/>
            <consortium name="The Broad Institute Genome Sequencing Center for Infectious Disease"/>
            <person name="Wu L."/>
            <person name="Ma J."/>
        </authorList>
    </citation>
    <scope>NUCLEOTIDE SEQUENCE [LARGE SCALE GENOMIC DNA]</scope>
    <source>
        <strain evidence="3">JCM 19212</strain>
    </source>
</reference>
<comment type="caution">
    <text evidence="2">The sequence shown here is derived from an EMBL/GenBank/DDBJ whole genome shotgun (WGS) entry which is preliminary data.</text>
</comment>